<dbReference type="PANTHER" id="PTHR33525:SF3">
    <property type="entry name" value="RIBONUCLEASE Y"/>
    <property type="match status" value="1"/>
</dbReference>
<protein>
    <submittedName>
        <fullName evidence="2">Metal dependent phosphohydrolase</fullName>
    </submittedName>
</protein>
<dbReference type="STRING" id="350688.Clos_2504"/>
<evidence type="ECO:0000313" key="2">
    <source>
        <dbReference type="EMBL" id="ABW20036.1"/>
    </source>
</evidence>
<dbReference type="eggNOG" id="COG1639">
    <property type="taxonomic scope" value="Bacteria"/>
</dbReference>
<sequence>MKLTLDEITRKVVDMPALPQVVNDIMSLTENPNSTIQDIERTVLKDQGLTARILRLANSAHYGYPRRISTISEASVLLGFQAIRSIALTASVNGLLVKEVEGYRLEENELWRQSQSTAIVARYISKKVRFAKIDQAYVAGLLRDIGKVIVNYYLNEHFTQIMSTIENENVSFLDAEEKVLGFNHGQVGSEVAKKWNLPEELIEAIEYHHTPEKATKNKKLTAIVHVADAIVMAMGIGLGADGMVYHLSEEALNILGIDEGMLEQLIADASDLLVDEDAFSLA</sequence>
<dbReference type="Gene3D" id="1.10.3210.10">
    <property type="entry name" value="Hypothetical protein af1432"/>
    <property type="match status" value="1"/>
</dbReference>
<dbReference type="Proteomes" id="UP000000269">
    <property type="component" value="Chromosome"/>
</dbReference>
<dbReference type="Pfam" id="PF08668">
    <property type="entry name" value="HDOD"/>
    <property type="match status" value="1"/>
</dbReference>
<proteinExistence type="predicted"/>
<organism evidence="2 3">
    <name type="scientific">Alkaliphilus oremlandii (strain OhILAs)</name>
    <name type="common">Clostridium oremlandii (strain OhILAs)</name>
    <dbReference type="NCBI Taxonomy" id="350688"/>
    <lineage>
        <taxon>Bacteria</taxon>
        <taxon>Bacillati</taxon>
        <taxon>Bacillota</taxon>
        <taxon>Clostridia</taxon>
        <taxon>Peptostreptococcales</taxon>
        <taxon>Natronincolaceae</taxon>
        <taxon>Alkaliphilus</taxon>
    </lineage>
</organism>
<dbReference type="HOGENOM" id="CLU_048246_4_2_9"/>
<evidence type="ECO:0000313" key="3">
    <source>
        <dbReference type="Proteomes" id="UP000000269"/>
    </source>
</evidence>
<dbReference type="RefSeq" id="WP_012160343.1">
    <property type="nucleotide sequence ID" value="NC_009922.1"/>
</dbReference>
<name>A8MJQ4_ALKOO</name>
<dbReference type="InterPro" id="IPR013976">
    <property type="entry name" value="HDOD"/>
</dbReference>
<keyword evidence="2" id="KW-0378">Hydrolase</keyword>
<dbReference type="GO" id="GO:0016787">
    <property type="term" value="F:hydrolase activity"/>
    <property type="evidence" value="ECO:0007669"/>
    <property type="project" value="UniProtKB-KW"/>
</dbReference>
<feature type="domain" description="HDOD" evidence="1">
    <location>
        <begin position="15"/>
        <end position="211"/>
    </location>
</feature>
<dbReference type="KEGG" id="aoe:Clos_2504"/>
<dbReference type="InterPro" id="IPR003607">
    <property type="entry name" value="HD/PDEase_dom"/>
</dbReference>
<accession>A8MJQ4</accession>
<dbReference type="CDD" id="cd00077">
    <property type="entry name" value="HDc"/>
    <property type="match status" value="1"/>
</dbReference>
<dbReference type="PROSITE" id="PS51833">
    <property type="entry name" value="HDOD"/>
    <property type="match status" value="1"/>
</dbReference>
<dbReference type="SUPFAM" id="SSF109604">
    <property type="entry name" value="HD-domain/PDEase-like"/>
    <property type="match status" value="1"/>
</dbReference>
<dbReference type="EMBL" id="CP000853">
    <property type="protein sequence ID" value="ABW20036.1"/>
    <property type="molecule type" value="Genomic_DNA"/>
</dbReference>
<keyword evidence="3" id="KW-1185">Reference proteome</keyword>
<evidence type="ECO:0000259" key="1">
    <source>
        <dbReference type="PROSITE" id="PS51833"/>
    </source>
</evidence>
<dbReference type="PANTHER" id="PTHR33525">
    <property type="match status" value="1"/>
</dbReference>
<dbReference type="NCBIfam" id="TIGR00277">
    <property type="entry name" value="HDIG"/>
    <property type="match status" value="1"/>
</dbReference>
<dbReference type="AlphaFoldDB" id="A8MJQ4"/>
<dbReference type="InterPro" id="IPR006675">
    <property type="entry name" value="HDIG_dom"/>
</dbReference>
<reference evidence="3" key="1">
    <citation type="submission" date="2007-10" db="EMBL/GenBank/DDBJ databases">
        <title>Complete genome of Alkaliphilus oremlandii OhILAs.</title>
        <authorList>
            <person name="Copeland A."/>
            <person name="Lucas S."/>
            <person name="Lapidus A."/>
            <person name="Barry K."/>
            <person name="Detter J.C."/>
            <person name="Glavina del Rio T."/>
            <person name="Hammon N."/>
            <person name="Israni S."/>
            <person name="Dalin E."/>
            <person name="Tice H."/>
            <person name="Pitluck S."/>
            <person name="Chain P."/>
            <person name="Malfatti S."/>
            <person name="Shin M."/>
            <person name="Vergez L."/>
            <person name="Schmutz J."/>
            <person name="Larimer F."/>
            <person name="Land M."/>
            <person name="Hauser L."/>
            <person name="Kyrpides N."/>
            <person name="Mikhailova N."/>
            <person name="Stolz J.F."/>
            <person name="Dawson A."/>
            <person name="Fisher E."/>
            <person name="Crable B."/>
            <person name="Perera E."/>
            <person name="Lisak J."/>
            <person name="Ranganathan M."/>
            <person name="Basu P."/>
            <person name="Richardson P."/>
        </authorList>
    </citation>
    <scope>NUCLEOTIDE SEQUENCE [LARGE SCALE GENOMIC DNA]</scope>
    <source>
        <strain evidence="3">OhILAs</strain>
    </source>
</reference>
<gene>
    <name evidence="2" type="ordered locus">Clos_2504</name>
</gene>
<dbReference type="InterPro" id="IPR052340">
    <property type="entry name" value="RNase_Y/CdgJ"/>
</dbReference>